<evidence type="ECO:0000313" key="1">
    <source>
        <dbReference type="EMBL" id="QQN87339.1"/>
    </source>
</evidence>
<sequence length="143" mass="16653">MPQLLKHIDAIAREKDRDVLFVHFENYEHENADAESYHLRQNLMEWLEQRQINFAPCMGIEQPGVIESYSGDLYIDVPFDEAHPVYQMVSEHLEDAEGEMKIPGVLFFVLSLETALEIEADREEFLNLNQAHDDDDEFSGRVN</sequence>
<proteinExistence type="predicted"/>
<dbReference type="EMBL" id="CP060811">
    <property type="protein sequence ID" value="QQN87339.1"/>
    <property type="molecule type" value="Genomic_DNA"/>
</dbReference>
<protein>
    <submittedName>
        <fullName evidence="1">Uncharacterized protein</fullName>
    </submittedName>
</protein>
<reference evidence="1 2" key="1">
    <citation type="submission" date="2020-08" db="EMBL/GenBank/DDBJ databases">
        <title>Emergence of ISAba1-mediated novel tet(X) in Acinetobacter variabilis from a chicken farm.</title>
        <authorList>
            <person name="Peng K."/>
            <person name="Li R."/>
        </authorList>
    </citation>
    <scope>NUCLEOTIDE SEQUENCE [LARGE SCALE GENOMIC DNA]</scope>
    <source>
        <strain evidence="1 2">XM9F202-2</strain>
    </source>
</reference>
<dbReference type="AlphaFoldDB" id="A0A7T8AQ82"/>
<organism evidence="1 2">
    <name type="scientific">Acinetobacter variabilis</name>
    <dbReference type="NCBI Taxonomy" id="70346"/>
    <lineage>
        <taxon>Bacteria</taxon>
        <taxon>Pseudomonadati</taxon>
        <taxon>Pseudomonadota</taxon>
        <taxon>Gammaproteobacteria</taxon>
        <taxon>Moraxellales</taxon>
        <taxon>Moraxellaceae</taxon>
        <taxon>Acinetobacter</taxon>
    </lineage>
</organism>
<evidence type="ECO:0000313" key="2">
    <source>
        <dbReference type="Proteomes" id="UP000596079"/>
    </source>
</evidence>
<dbReference type="RefSeq" id="WP_166137745.1">
    <property type="nucleotide sequence ID" value="NZ_CP060811.1"/>
</dbReference>
<name>A0A7T8AQ82_9GAMM</name>
<gene>
    <name evidence="1" type="ORF">IAQ69_10715</name>
</gene>
<dbReference type="Proteomes" id="UP000596079">
    <property type="component" value="Chromosome"/>
</dbReference>
<accession>A0A7T8AQ82</accession>